<dbReference type="EMBL" id="JABSTQ010011545">
    <property type="protein sequence ID" value="KAG0410200.1"/>
    <property type="molecule type" value="Genomic_DNA"/>
</dbReference>
<keyword evidence="2" id="KW-1185">Reference proteome</keyword>
<name>A0AC60NSW0_IXOPE</name>
<accession>A0AC60NSW0</accession>
<proteinExistence type="predicted"/>
<protein>
    <submittedName>
        <fullName evidence="1">Uncharacterized protein</fullName>
    </submittedName>
</protein>
<sequence length="367" mass="41412">MGTEIPVWVGGVQKWVTGVGRRTTCEDVVRALLDSWRPAKGSSTNSDCHYALVELCQRGIERHLDGRSRILKLWAGDDVKLSLRRVKPLQSPWSSPSPPTSDPCAAHSRHRRRHRRACGSSSTSSSPSPCLFRTVHPRKLSAAQEEDRQVADLVKSVICQGETLERQAALLARRDAEIERHETKMHALRVRQLGPDYLLDGYRPESEDESLQTRQTAVALYEQLLDVCRRIASEEEKVQRLSSELRECSWEEETLQRTEDRLTAVRQELDHLSELDRSQQETMEMNHGCLLNCDRVLVEKRRCLGQLEEQLRVADAEAIHLQIQLHIEDSVGSGGRCCCDVTDSSSDTGVSSMHSCEEGVRALDTLV</sequence>
<organism evidence="1 2">
    <name type="scientific">Ixodes persulcatus</name>
    <name type="common">Taiga tick</name>
    <dbReference type="NCBI Taxonomy" id="34615"/>
    <lineage>
        <taxon>Eukaryota</taxon>
        <taxon>Metazoa</taxon>
        <taxon>Ecdysozoa</taxon>
        <taxon>Arthropoda</taxon>
        <taxon>Chelicerata</taxon>
        <taxon>Arachnida</taxon>
        <taxon>Acari</taxon>
        <taxon>Parasitiformes</taxon>
        <taxon>Ixodida</taxon>
        <taxon>Ixodoidea</taxon>
        <taxon>Ixodidae</taxon>
        <taxon>Ixodinae</taxon>
        <taxon>Ixodes</taxon>
    </lineage>
</organism>
<dbReference type="Proteomes" id="UP000805193">
    <property type="component" value="Unassembled WGS sequence"/>
</dbReference>
<evidence type="ECO:0000313" key="2">
    <source>
        <dbReference type="Proteomes" id="UP000805193"/>
    </source>
</evidence>
<gene>
    <name evidence="1" type="ORF">HPB47_012691</name>
</gene>
<evidence type="ECO:0000313" key="1">
    <source>
        <dbReference type="EMBL" id="KAG0410200.1"/>
    </source>
</evidence>
<reference evidence="1 2" key="1">
    <citation type="journal article" date="2020" name="Cell">
        <title>Large-Scale Comparative Analyses of Tick Genomes Elucidate Their Genetic Diversity and Vector Capacities.</title>
        <authorList>
            <consortium name="Tick Genome and Microbiome Consortium (TIGMIC)"/>
            <person name="Jia N."/>
            <person name="Wang J."/>
            <person name="Shi W."/>
            <person name="Du L."/>
            <person name="Sun Y."/>
            <person name="Zhan W."/>
            <person name="Jiang J.F."/>
            <person name="Wang Q."/>
            <person name="Zhang B."/>
            <person name="Ji P."/>
            <person name="Bell-Sakyi L."/>
            <person name="Cui X.M."/>
            <person name="Yuan T.T."/>
            <person name="Jiang B.G."/>
            <person name="Yang W.F."/>
            <person name="Lam T.T."/>
            <person name="Chang Q.C."/>
            <person name="Ding S.J."/>
            <person name="Wang X.J."/>
            <person name="Zhu J.G."/>
            <person name="Ruan X.D."/>
            <person name="Zhao L."/>
            <person name="Wei J.T."/>
            <person name="Ye R.Z."/>
            <person name="Que T.C."/>
            <person name="Du C.H."/>
            <person name="Zhou Y.H."/>
            <person name="Cheng J.X."/>
            <person name="Dai P.F."/>
            <person name="Guo W.B."/>
            <person name="Han X.H."/>
            <person name="Huang E.J."/>
            <person name="Li L.F."/>
            <person name="Wei W."/>
            <person name="Gao Y.C."/>
            <person name="Liu J.Z."/>
            <person name="Shao H.Z."/>
            <person name="Wang X."/>
            <person name="Wang C.C."/>
            <person name="Yang T.C."/>
            <person name="Huo Q.B."/>
            <person name="Li W."/>
            <person name="Chen H.Y."/>
            <person name="Chen S.E."/>
            <person name="Zhou L.G."/>
            <person name="Ni X.B."/>
            <person name="Tian J.H."/>
            <person name="Sheng Y."/>
            <person name="Liu T."/>
            <person name="Pan Y.S."/>
            <person name="Xia L.Y."/>
            <person name="Li J."/>
            <person name="Zhao F."/>
            <person name="Cao W.C."/>
        </authorList>
    </citation>
    <scope>NUCLEOTIDE SEQUENCE [LARGE SCALE GENOMIC DNA]</scope>
    <source>
        <strain evidence="1">Iper-2018</strain>
    </source>
</reference>
<comment type="caution">
    <text evidence="1">The sequence shown here is derived from an EMBL/GenBank/DDBJ whole genome shotgun (WGS) entry which is preliminary data.</text>
</comment>